<dbReference type="HOGENOM" id="CLU_999879_0_0_10"/>
<organism evidence="2 3">
    <name type="scientific">Pseudopedobacter saltans (strain ATCC 51119 / DSM 12145 / JCM 21818 / CCUG 39354 / LMG 10337 / NBRC 100064 / NCIMB 13643)</name>
    <name type="common">Pedobacter saltans</name>
    <dbReference type="NCBI Taxonomy" id="762903"/>
    <lineage>
        <taxon>Bacteria</taxon>
        <taxon>Pseudomonadati</taxon>
        <taxon>Bacteroidota</taxon>
        <taxon>Sphingobacteriia</taxon>
        <taxon>Sphingobacteriales</taxon>
        <taxon>Sphingobacteriaceae</taxon>
        <taxon>Pseudopedobacter</taxon>
    </lineage>
</organism>
<dbReference type="Pfam" id="PF12146">
    <property type="entry name" value="Hydrolase_4"/>
    <property type="match status" value="1"/>
</dbReference>
<keyword evidence="3" id="KW-1185">Reference proteome</keyword>
<feature type="domain" description="Serine aminopeptidase S33" evidence="1">
    <location>
        <begin position="75"/>
        <end position="169"/>
    </location>
</feature>
<dbReference type="EMBL" id="CP002545">
    <property type="protein sequence ID" value="ADY51729.1"/>
    <property type="molecule type" value="Genomic_DNA"/>
</dbReference>
<sequence>MKKSNSCNLRIFLPLLFLLGFSSKLFAINPGRDYYLSPDSLGLQYQEVRLNTSDNLSLNCWDISTDSLKNKNTSIVIAYGDSGNMGSNLFLAKTLSNEGYKVILFDYRGFGKSDDFVIQKDMLYYNEFCEDLKTVLNYAKKRYPQHKTGIFGLSMGTAIAIQTVQKKEIDFLIGDGVIYDPTIIKNRLLSLFNKEVRLPGGAEKVKTLYSTNQTKILLFAGRQDIITNLADAEEILKLNSQITTLVTYVGNHLAAEDSLGTELFLEKIRQFLK</sequence>
<dbReference type="InterPro" id="IPR029058">
    <property type="entry name" value="AB_hydrolase_fold"/>
</dbReference>
<name>F0SCD2_PSESL</name>
<reference evidence="2 3" key="1">
    <citation type="journal article" date="2011" name="Stand. Genomic Sci.">
        <title>Complete genome sequence of the gliding, heparinolytic Pedobacter saltans type strain (113).</title>
        <authorList>
            <person name="Liolios K."/>
            <person name="Sikorski J."/>
            <person name="Lu M."/>
            <person name="Nolan M."/>
            <person name="Lapidus A."/>
            <person name="Lucas S."/>
            <person name="Hammon N."/>
            <person name="Deshpande S."/>
            <person name="Cheng J.F."/>
            <person name="Tapia R."/>
            <person name="Han C."/>
            <person name="Goodwin L."/>
            <person name="Pitluck S."/>
            <person name="Huntemann M."/>
            <person name="Ivanova N."/>
            <person name="Pagani I."/>
            <person name="Mavromatis K."/>
            <person name="Ovchinikova G."/>
            <person name="Pati A."/>
            <person name="Chen A."/>
            <person name="Palaniappan K."/>
            <person name="Land M."/>
            <person name="Hauser L."/>
            <person name="Brambilla E.M."/>
            <person name="Kotsyurbenko O."/>
            <person name="Rohde M."/>
            <person name="Tindall B.J."/>
            <person name="Abt B."/>
            <person name="Goker M."/>
            <person name="Detter J.C."/>
            <person name="Woyke T."/>
            <person name="Bristow J."/>
            <person name="Eisen J.A."/>
            <person name="Markowitz V."/>
            <person name="Hugenholtz P."/>
            <person name="Klenk H.P."/>
            <person name="Kyrpides N.C."/>
        </authorList>
    </citation>
    <scope>NUCLEOTIDE SEQUENCE [LARGE SCALE GENOMIC DNA]</scope>
    <source>
        <strain evidence="3">ATCC 51119 / DSM 12145 / JCM 21818 / LMG 10337 / NBRC 100064 / NCIMB 13643</strain>
    </source>
</reference>
<dbReference type="AlphaFoldDB" id="F0SCD2"/>
<dbReference type="KEGG" id="psn:Pedsa_1161"/>
<dbReference type="Proteomes" id="UP000000310">
    <property type="component" value="Chromosome"/>
</dbReference>
<dbReference type="PANTHER" id="PTHR12277">
    <property type="entry name" value="ALPHA/BETA HYDROLASE DOMAIN-CONTAINING PROTEIN"/>
    <property type="match status" value="1"/>
</dbReference>
<dbReference type="RefSeq" id="WP_013632228.1">
    <property type="nucleotide sequence ID" value="NC_015177.1"/>
</dbReference>
<keyword evidence="2" id="KW-0378">Hydrolase</keyword>
<dbReference type="SUPFAM" id="SSF53474">
    <property type="entry name" value="alpha/beta-Hydrolases"/>
    <property type="match status" value="1"/>
</dbReference>
<evidence type="ECO:0000313" key="2">
    <source>
        <dbReference type="EMBL" id="ADY51729.1"/>
    </source>
</evidence>
<dbReference type="GO" id="GO:0016787">
    <property type="term" value="F:hydrolase activity"/>
    <property type="evidence" value="ECO:0007669"/>
    <property type="project" value="UniProtKB-KW"/>
</dbReference>
<proteinExistence type="predicted"/>
<reference evidence="3" key="2">
    <citation type="submission" date="2011-02" db="EMBL/GenBank/DDBJ databases">
        <title>The complete genome of Pedobacter saltans DSM 12145.</title>
        <authorList>
            <consortium name="US DOE Joint Genome Institute (JGI-PGF)"/>
            <person name="Lucas S."/>
            <person name="Copeland A."/>
            <person name="Lapidus A."/>
            <person name="Bruce D."/>
            <person name="Goodwin L."/>
            <person name="Pitluck S."/>
            <person name="Kyrpides N."/>
            <person name="Mavromatis K."/>
            <person name="Pagani I."/>
            <person name="Ivanova N."/>
            <person name="Ovchinnikova G."/>
            <person name="Lu M."/>
            <person name="Detter J.C."/>
            <person name="Han C."/>
            <person name="Land M."/>
            <person name="Hauser L."/>
            <person name="Markowitz V."/>
            <person name="Cheng J.-F."/>
            <person name="Hugenholtz P."/>
            <person name="Woyke T."/>
            <person name="Wu D."/>
            <person name="Tindall B."/>
            <person name="Pomrenke H.G."/>
            <person name="Brambilla E."/>
            <person name="Klenk H.-P."/>
            <person name="Eisen J.A."/>
        </authorList>
    </citation>
    <scope>NUCLEOTIDE SEQUENCE [LARGE SCALE GENOMIC DNA]</scope>
    <source>
        <strain evidence="3">ATCC 51119 / DSM 12145 / JCM 21818 / LMG 10337 / NBRC 100064 / NCIMB 13643</strain>
    </source>
</reference>
<dbReference type="Gene3D" id="3.40.50.1820">
    <property type="entry name" value="alpha/beta hydrolase"/>
    <property type="match status" value="1"/>
</dbReference>
<dbReference type="eggNOG" id="COG1073">
    <property type="taxonomic scope" value="Bacteria"/>
</dbReference>
<dbReference type="InterPro" id="IPR022742">
    <property type="entry name" value="Hydrolase_4"/>
</dbReference>
<dbReference type="STRING" id="762903.Pedsa_1161"/>
<evidence type="ECO:0000313" key="3">
    <source>
        <dbReference type="Proteomes" id="UP000000310"/>
    </source>
</evidence>
<accession>F0SCD2</accession>
<protein>
    <submittedName>
        <fullName evidence="2">Alpha/beta hydrolase fold protein</fullName>
    </submittedName>
</protein>
<dbReference type="OrthoDB" id="2247630at2"/>
<gene>
    <name evidence="2" type="ordered locus">Pedsa_1161</name>
</gene>
<evidence type="ECO:0000259" key="1">
    <source>
        <dbReference type="Pfam" id="PF12146"/>
    </source>
</evidence>